<evidence type="ECO:0000313" key="1">
    <source>
        <dbReference type="EMBL" id="MBI9113625.1"/>
    </source>
</evidence>
<dbReference type="InterPro" id="IPR035958">
    <property type="entry name" value="SecB-like_sf"/>
</dbReference>
<sequence length="133" mass="14533">MLPVVELTEIKVYEITGRRIDDPDAAVEPEQSLDVQARGSENWFETRVKLSVDTSEAQLLADVGAVFTFSEPLKVPQVAAGEFVEKVGVMAVYPFLREHIFTTAGRLGVAPPVLGLLRAGTFTIASDQQDSDR</sequence>
<protein>
    <recommendedName>
        <fullName evidence="3">Preprotein translocase subunit SecB</fullName>
    </recommendedName>
</protein>
<dbReference type="Proteomes" id="UP000602087">
    <property type="component" value="Unassembled WGS sequence"/>
</dbReference>
<dbReference type="EMBL" id="JAEINH010000001">
    <property type="protein sequence ID" value="MBI9113625.1"/>
    <property type="molecule type" value="Genomic_DNA"/>
</dbReference>
<reference evidence="1" key="1">
    <citation type="submission" date="2020-12" db="EMBL/GenBank/DDBJ databases">
        <title>Sanguibacter suaedae sp. nov., isolated from Suaeda aralocaspica.</title>
        <authorList>
            <person name="Ma Q."/>
        </authorList>
    </citation>
    <scope>NUCLEOTIDE SEQUENCE</scope>
    <source>
        <strain evidence="1">YZGR15</strain>
    </source>
</reference>
<name>A0A934I9D0_9MICO</name>
<keyword evidence="2" id="KW-1185">Reference proteome</keyword>
<organism evidence="1 2">
    <name type="scientific">Sanguibacter suaedae</name>
    <dbReference type="NCBI Taxonomy" id="2795737"/>
    <lineage>
        <taxon>Bacteria</taxon>
        <taxon>Bacillati</taxon>
        <taxon>Actinomycetota</taxon>
        <taxon>Actinomycetes</taxon>
        <taxon>Micrococcales</taxon>
        <taxon>Sanguibacteraceae</taxon>
        <taxon>Sanguibacter</taxon>
    </lineage>
</organism>
<dbReference type="RefSeq" id="WP_198732184.1">
    <property type="nucleotide sequence ID" value="NZ_JAEINH010000001.1"/>
</dbReference>
<comment type="caution">
    <text evidence="1">The sequence shown here is derived from an EMBL/GenBank/DDBJ whole genome shotgun (WGS) entry which is preliminary data.</text>
</comment>
<dbReference type="SUPFAM" id="SSF54611">
    <property type="entry name" value="SecB-like"/>
    <property type="match status" value="1"/>
</dbReference>
<accession>A0A934I9D0</accession>
<dbReference type="AlphaFoldDB" id="A0A934I9D0"/>
<gene>
    <name evidence="1" type="ORF">JAV76_01200</name>
</gene>
<evidence type="ECO:0008006" key="3">
    <source>
        <dbReference type="Google" id="ProtNLM"/>
    </source>
</evidence>
<evidence type="ECO:0000313" key="2">
    <source>
        <dbReference type="Proteomes" id="UP000602087"/>
    </source>
</evidence>
<proteinExistence type="predicted"/>